<feature type="region of interest" description="Disordered" evidence="2">
    <location>
        <begin position="1273"/>
        <end position="1292"/>
    </location>
</feature>
<feature type="compositionally biased region" description="Basic and acidic residues" evidence="2">
    <location>
        <begin position="2916"/>
        <end position="2928"/>
    </location>
</feature>
<reference evidence="4" key="1">
    <citation type="journal article" date="2016" name="Nat. Commun.">
        <title>The Gonium pectorale genome demonstrates co-option of cell cycle regulation during the evolution of multicellularity.</title>
        <authorList>
            <person name="Hanschen E.R."/>
            <person name="Marriage T.N."/>
            <person name="Ferris P.J."/>
            <person name="Hamaji T."/>
            <person name="Toyoda A."/>
            <person name="Fujiyama A."/>
            <person name="Neme R."/>
            <person name="Noguchi H."/>
            <person name="Minakuchi Y."/>
            <person name="Suzuki M."/>
            <person name="Kawai-Toyooka H."/>
            <person name="Smith D.R."/>
            <person name="Sparks H."/>
            <person name="Anderson J."/>
            <person name="Bakaric R."/>
            <person name="Luria V."/>
            <person name="Karger A."/>
            <person name="Kirschner M.W."/>
            <person name="Durand P.M."/>
            <person name="Michod R.E."/>
            <person name="Nozaki H."/>
            <person name="Olson B.J."/>
        </authorList>
    </citation>
    <scope>NUCLEOTIDE SEQUENCE [LARGE SCALE GENOMIC DNA]</scope>
    <source>
        <strain evidence="4">NIES-2863</strain>
    </source>
</reference>
<dbReference type="InterPro" id="IPR036890">
    <property type="entry name" value="HATPase_C_sf"/>
</dbReference>
<dbReference type="PANTHER" id="PTHR22640">
    <property type="entry name" value="STRUCTURAL MAINTENANCE OF CHROMOSOMES FLEXIBLE HINGE DOMAIN-CONTAINING PROTEIN 1"/>
    <property type="match status" value="1"/>
</dbReference>
<dbReference type="OrthoDB" id="562044at2759"/>
<feature type="compositionally biased region" description="Gly residues" evidence="2">
    <location>
        <begin position="344"/>
        <end position="367"/>
    </location>
</feature>
<feature type="region of interest" description="Disordered" evidence="2">
    <location>
        <begin position="319"/>
        <end position="387"/>
    </location>
</feature>
<feature type="compositionally biased region" description="Acidic residues" evidence="2">
    <location>
        <begin position="1941"/>
        <end position="1994"/>
    </location>
</feature>
<proteinExistence type="predicted"/>
<sequence>MAEVEREVPLPFDGPVTPLPSSLRDEADTFSPLAWLMEPLENGIQATEGVEEPWFDFKLENADSDDPALVMSDNGRGMSLEVMEGYMRPGFTTSRLPALPRGDEPLAFRHFINRHLSRFGRGCLALLYWGDKVEIRSEQADQPEPRVEYCVRLDYGPALRSDQWEDVQKTAFKTDVLESSPGTTIRITRLRRHVLKLLRDPAFTTKVAKQVAEVYHLYVHGFPPRIWGRLPPELTRGCERPAGGLTINFFDTSPGGRPIKPMPYGQDSAGAAEVEGDHITDLYRSFAALEGLLAAKPHLELCVIAQRCLPLGHPAPGEPGHGDYSRLPRYDTCPEGGQQQEQGAGSGGTGAAGSRGQENGGAGGSGASGAAAAAGPPRPPPCSDKNMRPLEVLSDLLYIFAYMPTQSGKRTKPPAVDAAGEICLFSMWSGKGLPEAKLRHFPPFHGVAVEKARAHPATQIHAHKLGDPSRLVGVLLASPDTPVHHHKTRFHGLVNEMLMAPGCKSDMPGLADGGVTYTYVWPAREDGWDGGAADAARLLAEAAAGSGGPADAARTSSGRKGGAGREAPCAFDEEEYGYVEQGDAYRIGDLELRVGEMVRYTKDSAQGLHKLDTLTSQPHRLVSLMHVIEKFFTRGSYAASQHFAVVRPWRPSWAPKAEAYVVHVCMLQPVLLLQNGGSSLERRLEEQAELIQGWEAEAPHSVAFSPAPPRWYSNTGSSLEVVSLVMLPRNGGGGGGGRGRKGKKAASASNATGAGPSDGAGPSRPAAADPAAEPVDVPCTRVAFTGYLATATLTIERLHDGGEPKELVGTTEVFVDGRLTISLQGKEQWATELRRLGKYRMRVTVEEKKFKLLKPDCLTLCHEFEVKHGDPASLRVAFSAPPPPFIRLGSPLPELRVQLLDQQGAPVPFEQSQMDGLMARANELLALSAAKLTSPDGAEARLSARSLAVAFEDDAMAMRITGVSTTPRQSLRAPGQELCKGAQPGSNLDVFITDGAGNSYHHGPDEPALTVTLTCTSTAPGPRDPPVRLCRQQGAHHTVFENARDFEVRDCRLVIPRELLAVTGMPGDTGTLELKLRALAMAAATSPYTITTHVRVKEVRREYFADGARMVYVRPNGDALQSRDEVLKFASTVMGDSARPSIEQCFVLRPQCRSLAGLRVAFADAHDDRVDKNFSARVKVFVGSREAYPQVLLVKEGRVLLPRLDLELHADELASGRTVTVSVRDEERDSVVYCSFYVRQEPHPVALRLAPYSCGLLRGAHVEYSELSEPGSAAAAAVPPPQQKARAGPSAAATSGRVAGVLEEPPAAGGGEALLRLRSGSGRHARIVDARDLLAHGFAFARQWKMDIRQDEVLQVPLVLIDQQGFPIAASEDLRRLLAEKAGVTVLSSERPSGRNIPDPRWSVEGCDIIPSVEEGDGGALPPLLVFKVKVSQGLGPTTLRLEYSPRRTTAVGSREYCPPLDVSIPLRIASGPLAPDGYVLRGAPPAQVSLLDEHPDRSPEERLALPAPPQCNRIYRVAAKELSQLHLSGELQDGKGCRLNMPVTFEVEAGAELGLGVRARRLEARDGVLQLPAISLGAGAEWRGRTKLLVLRPTEGHIDAAGAVLPLCLYIEVEPGSYPVALELRDGGMPAAGGPLRLSSATTPDGRHALLPLDFSVAVLSADGGTLPAASLRPLELRYERRVADAWEPFGGLAMQPLRPVEAALFRVEAATLPMPTAVDDTRWRLTASYGEAGGEQGNHAPGNRLPPLVVAEFSIAPGPPCTMRLSEQATAALGQQHMPQQVAASAGALAAVGLPALSGIVTDRYGNPSPPAVGSSWRVALNVRLLVRGYGGVGPSAGADPVPVPGPSPPAKHTLASCPVRHSDGSFSLPPTSLAGCQLPADADYTVALELEENQGPGPGRCGDTRMAGRDAVCETSGIVLPPLQLQLLEVRVEPEAVEMDVGEEDEQERDEQEPEQEEQEKEQEEQEGEQEGEQEEEQEKEQEGEQEEEHEEREQEELKQEQEGDLKEEENEEEEAAAVRFGQPSKLQPEEPPAAPPTEHPVRSPEEQQALPTPQQCGRIFRVAAKEGSQLAITLGLADGEGRRLAEPGTFELLGSPDFGLLLGGLGQPLEAHDGVLQLPALTLGAGPNWRGNTKLLVLRPSSANLEHALPLCIYVDVLPGSYPSHLELRSVSEVPGGVLRLPSLALTGVGAAAVPRLPLAFDLAVISADGRTLTASSLEGLQLQYEWQEGGSSWVPLASMAVPPLFRVGAGQLPMPSEAGARQWRLVASYTGDDVPAPGNRLAPLVVSEFTIAPGPPSALQLSEQSAAAARQPHAGVHTPAELPQVAFHEITGRLVDGYGNPSPPASGSSWRVALHVRLLAQGDGPSAGPGPGPSSPAKHTLASCPVRHSDAGFSLPPTSLAGCRLPADADYTVALELEADQGSGPGRGGQAAHGVAPVQMRKFFLATTGSRELAEEVARLQEQASLGRKQQELQARLAAGPQAQQPVPAFVPLRVLAPAGHGVAAQVQQLRAAFQGWSGVLGPLCTLGAVEREDTGRALAELGYDPRLMICVGRAVTMRVKAALRSMPACQGVSALDISNPDLFGVYDLRPNAVDPSHPQNAMPQGVAPVGFAANLVHLRDEHVQMRIPITYRGRPMQVTLRQSLWCRIFRDALVFEAGDHIEAFRDRCLSLGQTVCCKLIALDGSGGYNLSGLGTEAVDNGPPPITCLSGVPADRLVALGADGRSAGALDARIRREQVELFAASRRCNQLQQLEDDLTAAAGLLQQQLAQQQPPGQADMQRAAAEAALQNLRAELSAAEGKLRDLRARQGMQGRHADALQQAEGARHQQPQPQQGREPQAQPAARRFGSGIRRSAQGRAQDDATAQQDVVGPHLDQQAGTLRHEMGQAGGADGGRVPGGRGVMAVGAGAEGRDRAGPGDKARSGGGQGGSAGGAGGGGAGAGKRNAPGGPDDGDDGGAGAAAGDGGRRTRSRV</sequence>
<evidence type="ECO:0000313" key="3">
    <source>
        <dbReference type="EMBL" id="KXZ55725.1"/>
    </source>
</evidence>
<feature type="region of interest" description="Disordered" evidence="2">
    <location>
        <begin position="544"/>
        <end position="566"/>
    </location>
</feature>
<dbReference type="Gene3D" id="3.30.565.10">
    <property type="entry name" value="Histidine kinase-like ATPase, C-terminal domain"/>
    <property type="match status" value="1"/>
</dbReference>
<dbReference type="PANTHER" id="PTHR22640:SF2">
    <property type="entry name" value="STRUCTURAL MAINTENANCE OF CHROMOSOMES FLEXIBLE HINGE DOMAIN-CONTAINING PROTEIN 1"/>
    <property type="match status" value="1"/>
</dbReference>
<feature type="region of interest" description="Disordered" evidence="2">
    <location>
        <begin position="1"/>
        <end position="22"/>
    </location>
</feature>
<feature type="compositionally biased region" description="Basic and acidic residues" evidence="2">
    <location>
        <begin position="1995"/>
        <end position="2008"/>
    </location>
</feature>
<feature type="region of interest" description="Disordered" evidence="2">
    <location>
        <begin position="2366"/>
        <end position="2386"/>
    </location>
</feature>
<protein>
    <submittedName>
        <fullName evidence="3">Uncharacterized protein</fullName>
    </submittedName>
</protein>
<feature type="region of interest" description="Disordered" evidence="2">
    <location>
        <begin position="1941"/>
        <end position="2057"/>
    </location>
</feature>
<comment type="caution">
    <text evidence="3">The sequence shown here is derived from an EMBL/GenBank/DDBJ whole genome shotgun (WGS) entry which is preliminary data.</text>
</comment>
<feature type="coiled-coil region" evidence="1">
    <location>
        <begin position="2756"/>
        <end position="2814"/>
    </location>
</feature>
<gene>
    <name evidence="3" type="ORF">GPECTOR_2g1275</name>
</gene>
<accession>A0A150H0X6</accession>
<feature type="compositionally biased region" description="Gly residues" evidence="2">
    <location>
        <begin position="2929"/>
        <end position="2947"/>
    </location>
</feature>
<dbReference type="InterPro" id="IPR038892">
    <property type="entry name" value="SMCHD1"/>
</dbReference>
<evidence type="ECO:0000256" key="1">
    <source>
        <dbReference type="SAM" id="Coils"/>
    </source>
</evidence>
<dbReference type="GO" id="GO:0006302">
    <property type="term" value="P:double-strand break repair"/>
    <property type="evidence" value="ECO:0007669"/>
    <property type="project" value="InterPro"/>
</dbReference>
<feature type="compositionally biased region" description="Low complexity" evidence="2">
    <location>
        <begin position="2833"/>
        <end position="2852"/>
    </location>
</feature>
<feature type="compositionally biased region" description="Low complexity" evidence="2">
    <location>
        <begin position="745"/>
        <end position="772"/>
    </location>
</feature>
<feature type="region of interest" description="Disordered" evidence="2">
    <location>
        <begin position="2816"/>
        <end position="2878"/>
    </location>
</feature>
<organism evidence="3 4">
    <name type="scientific">Gonium pectorale</name>
    <name type="common">Green alga</name>
    <dbReference type="NCBI Taxonomy" id="33097"/>
    <lineage>
        <taxon>Eukaryota</taxon>
        <taxon>Viridiplantae</taxon>
        <taxon>Chlorophyta</taxon>
        <taxon>core chlorophytes</taxon>
        <taxon>Chlorophyceae</taxon>
        <taxon>CS clade</taxon>
        <taxon>Chlamydomonadales</taxon>
        <taxon>Volvocaceae</taxon>
        <taxon>Gonium</taxon>
    </lineage>
</organism>
<feature type="compositionally biased region" description="Basic and acidic residues" evidence="2">
    <location>
        <begin position="320"/>
        <end position="329"/>
    </location>
</feature>
<feature type="compositionally biased region" description="Gly residues" evidence="2">
    <location>
        <begin position="2893"/>
        <end position="2907"/>
    </location>
</feature>
<evidence type="ECO:0000256" key="2">
    <source>
        <dbReference type="SAM" id="MobiDB-lite"/>
    </source>
</evidence>
<keyword evidence="1" id="KW-0175">Coiled coil</keyword>
<feature type="compositionally biased region" description="Low complexity" evidence="2">
    <location>
        <begin position="1273"/>
        <end position="1287"/>
    </location>
</feature>
<dbReference type="STRING" id="33097.A0A150H0X6"/>
<feature type="compositionally biased region" description="Low complexity" evidence="2">
    <location>
        <begin position="544"/>
        <end position="553"/>
    </location>
</feature>
<dbReference type="Proteomes" id="UP000075714">
    <property type="component" value="Unassembled WGS sequence"/>
</dbReference>
<feature type="compositionally biased region" description="Pro residues" evidence="2">
    <location>
        <begin position="2033"/>
        <end position="2042"/>
    </location>
</feature>
<keyword evidence="4" id="KW-1185">Reference proteome</keyword>
<dbReference type="EMBL" id="LSYV01000003">
    <property type="protein sequence ID" value="KXZ55725.1"/>
    <property type="molecule type" value="Genomic_DNA"/>
</dbReference>
<evidence type="ECO:0000313" key="4">
    <source>
        <dbReference type="Proteomes" id="UP000075714"/>
    </source>
</evidence>
<name>A0A150H0X6_GONPE</name>
<feature type="compositionally biased region" description="Acidic residues" evidence="2">
    <location>
        <begin position="2009"/>
        <end position="2019"/>
    </location>
</feature>
<dbReference type="SUPFAM" id="SSF55874">
    <property type="entry name" value="ATPase domain of HSP90 chaperone/DNA topoisomerase II/histidine kinase"/>
    <property type="match status" value="1"/>
</dbReference>
<feature type="region of interest" description="Disordered" evidence="2">
    <location>
        <begin position="731"/>
        <end position="773"/>
    </location>
</feature>
<feature type="region of interest" description="Disordered" evidence="2">
    <location>
        <begin position="2890"/>
        <end position="2979"/>
    </location>
</feature>